<dbReference type="Proteomes" id="UP000626092">
    <property type="component" value="Unassembled WGS sequence"/>
</dbReference>
<evidence type="ECO:0000313" key="3">
    <source>
        <dbReference type="Proteomes" id="UP000626092"/>
    </source>
</evidence>
<protein>
    <submittedName>
        <fullName evidence="2">Uncharacterized protein</fullName>
    </submittedName>
</protein>
<dbReference type="PANTHER" id="PTHR33144:SF25">
    <property type="entry name" value="DUF4216 DOMAIN-CONTAINING PROTEIN"/>
    <property type="match status" value="1"/>
</dbReference>
<feature type="region of interest" description="Disordered" evidence="1">
    <location>
        <begin position="421"/>
        <end position="451"/>
    </location>
</feature>
<organism evidence="2 3">
    <name type="scientific">Rhododendron simsii</name>
    <name type="common">Sims's rhododendron</name>
    <dbReference type="NCBI Taxonomy" id="118357"/>
    <lineage>
        <taxon>Eukaryota</taxon>
        <taxon>Viridiplantae</taxon>
        <taxon>Streptophyta</taxon>
        <taxon>Embryophyta</taxon>
        <taxon>Tracheophyta</taxon>
        <taxon>Spermatophyta</taxon>
        <taxon>Magnoliopsida</taxon>
        <taxon>eudicotyledons</taxon>
        <taxon>Gunneridae</taxon>
        <taxon>Pentapetalae</taxon>
        <taxon>asterids</taxon>
        <taxon>Ericales</taxon>
        <taxon>Ericaceae</taxon>
        <taxon>Ericoideae</taxon>
        <taxon>Rhodoreae</taxon>
        <taxon>Rhododendron</taxon>
    </lineage>
</organism>
<reference evidence="2" key="1">
    <citation type="submission" date="2019-11" db="EMBL/GenBank/DDBJ databases">
        <authorList>
            <person name="Liu Y."/>
            <person name="Hou J."/>
            <person name="Li T.-Q."/>
            <person name="Guan C.-H."/>
            <person name="Wu X."/>
            <person name="Wu H.-Z."/>
            <person name="Ling F."/>
            <person name="Zhang R."/>
            <person name="Shi X.-G."/>
            <person name="Ren J.-P."/>
            <person name="Chen E.-F."/>
            <person name="Sun J.-M."/>
        </authorList>
    </citation>
    <scope>NUCLEOTIDE SEQUENCE</scope>
    <source>
        <strain evidence="2">Adult_tree_wgs_1</strain>
        <tissue evidence="2">Leaves</tissue>
    </source>
</reference>
<feature type="region of interest" description="Disordered" evidence="1">
    <location>
        <begin position="118"/>
        <end position="164"/>
    </location>
</feature>
<gene>
    <name evidence="2" type="ORF">RHSIM_Rhsim11G0013700</name>
</gene>
<dbReference type="PANTHER" id="PTHR33144">
    <property type="entry name" value="OS10G0409366 PROTEIN-RELATED"/>
    <property type="match status" value="1"/>
</dbReference>
<proteinExistence type="predicted"/>
<dbReference type="Pfam" id="PF03004">
    <property type="entry name" value="Transposase_24"/>
    <property type="match status" value="1"/>
</dbReference>
<dbReference type="InterPro" id="IPR004252">
    <property type="entry name" value="Probable_transposase_24"/>
</dbReference>
<evidence type="ECO:0000313" key="2">
    <source>
        <dbReference type="EMBL" id="KAF7127179.1"/>
    </source>
</evidence>
<feature type="compositionally biased region" description="Low complexity" evidence="1">
    <location>
        <begin position="211"/>
        <end position="221"/>
    </location>
</feature>
<dbReference type="OrthoDB" id="1932876at2759"/>
<dbReference type="EMBL" id="WJXA01000011">
    <property type="protein sequence ID" value="KAF7127179.1"/>
    <property type="molecule type" value="Genomic_DNA"/>
</dbReference>
<dbReference type="AlphaFoldDB" id="A0A834LAT6"/>
<accession>A0A834LAT6</accession>
<comment type="caution">
    <text evidence="2">The sequence shown here is derived from an EMBL/GenBank/DDBJ whole genome shotgun (WGS) entry which is preliminary data.</text>
</comment>
<keyword evidence="3" id="KW-1185">Reference proteome</keyword>
<sequence length="472" mass="52747">MAKDGKIVFKPGELAQETRAYLEKRNKLIKENYAKIEALGCKQLANPFLKKSTIARKRRHKMDCVVNDDKDWQPGDGEDGSSSCFEDDECSLEEEECSGTRLSKVATTRKRVQLPAGPMSAMLQPLPTINQDQHGNQKSLPTISQDQHGNQPSPNYHEFQSPSNEGHINERAVELESHQHSMSSHITPNLHSLEQSNEGSRTSVGANPNSQQQRARGRGFARPYETTTAPDAYKHNCLMSVGKKWKDWKDELKRSTYNLYDNDEDRLANCPNRVDPNQWRVLVQFWGTKTAKWEEGPLSSFCTLIKLTQIKDGVVVEPDRIQVFIKTHTKKDGQPVDEASALAIRRLNEGASQIPESSESPALQEELFTNVLKSDRNGRVLTYGLELRAELGAELLLEMLRDVSDEITQLKDQYATVAASMKSAGHPLPPSPNGAGNGDGDHTPSLMEHNGQLCGNGSFSLGYFVKDDNRYD</sequence>
<feature type="compositionally biased region" description="Polar residues" evidence="1">
    <location>
        <begin position="192"/>
        <end position="210"/>
    </location>
</feature>
<name>A0A834LAT6_RHOSS</name>
<feature type="region of interest" description="Disordered" evidence="1">
    <location>
        <begin position="192"/>
        <end position="221"/>
    </location>
</feature>
<feature type="compositionally biased region" description="Polar residues" evidence="1">
    <location>
        <begin position="127"/>
        <end position="164"/>
    </location>
</feature>
<evidence type="ECO:0000256" key="1">
    <source>
        <dbReference type="SAM" id="MobiDB-lite"/>
    </source>
</evidence>